<dbReference type="CDD" id="cd11056">
    <property type="entry name" value="CYP6-like"/>
    <property type="match status" value="1"/>
</dbReference>
<keyword evidence="7" id="KW-0479">Metal-binding</keyword>
<dbReference type="PANTHER" id="PTHR24292">
    <property type="entry name" value="CYTOCHROME P450"/>
    <property type="match status" value="1"/>
</dbReference>
<evidence type="ECO:0000256" key="9">
    <source>
        <dbReference type="ARBA" id="ARBA00022848"/>
    </source>
</evidence>
<dbReference type="PANTHER" id="PTHR24292:SF84">
    <property type="entry name" value="CYTOCHROME P450 28A5-RELATED"/>
    <property type="match status" value="1"/>
</dbReference>
<evidence type="ECO:0000256" key="13">
    <source>
        <dbReference type="ARBA" id="ARBA00023136"/>
    </source>
</evidence>
<dbReference type="Proteomes" id="UP001162164">
    <property type="component" value="Unassembled WGS sequence"/>
</dbReference>
<dbReference type="InterPro" id="IPR001128">
    <property type="entry name" value="Cyt_P450"/>
</dbReference>
<evidence type="ECO:0000256" key="3">
    <source>
        <dbReference type="ARBA" id="ARBA00004174"/>
    </source>
</evidence>
<accession>A0ABQ9K1F1</accession>
<keyword evidence="12" id="KW-0503">Monooxygenase</keyword>
<evidence type="ECO:0000313" key="14">
    <source>
        <dbReference type="EMBL" id="KAJ8984451.1"/>
    </source>
</evidence>
<keyword evidence="13" id="KW-0472">Membrane</keyword>
<proteinExistence type="inferred from homology"/>
<keyword evidence="15" id="KW-1185">Reference proteome</keyword>
<organism evidence="14 15">
    <name type="scientific">Molorchus minor</name>
    <dbReference type="NCBI Taxonomy" id="1323400"/>
    <lineage>
        <taxon>Eukaryota</taxon>
        <taxon>Metazoa</taxon>
        <taxon>Ecdysozoa</taxon>
        <taxon>Arthropoda</taxon>
        <taxon>Hexapoda</taxon>
        <taxon>Insecta</taxon>
        <taxon>Pterygota</taxon>
        <taxon>Neoptera</taxon>
        <taxon>Endopterygota</taxon>
        <taxon>Coleoptera</taxon>
        <taxon>Polyphaga</taxon>
        <taxon>Cucujiformia</taxon>
        <taxon>Chrysomeloidea</taxon>
        <taxon>Cerambycidae</taxon>
        <taxon>Lamiinae</taxon>
        <taxon>Monochamini</taxon>
        <taxon>Molorchus</taxon>
    </lineage>
</organism>
<comment type="cofactor">
    <cofactor evidence="1">
        <name>heme</name>
        <dbReference type="ChEBI" id="CHEBI:30413"/>
    </cofactor>
</comment>
<dbReference type="EMBL" id="JAPWTJ010000036">
    <property type="protein sequence ID" value="KAJ8984451.1"/>
    <property type="molecule type" value="Genomic_DNA"/>
</dbReference>
<keyword evidence="9" id="KW-0492">Microsome</keyword>
<comment type="subcellular location">
    <subcellularLocation>
        <location evidence="4">Endoplasmic reticulum membrane</location>
        <topology evidence="4">Peripheral membrane protein</topology>
    </subcellularLocation>
    <subcellularLocation>
        <location evidence="3">Microsome membrane</location>
        <topology evidence="3">Peripheral membrane protein</topology>
    </subcellularLocation>
</comment>
<evidence type="ECO:0000256" key="12">
    <source>
        <dbReference type="ARBA" id="ARBA00023033"/>
    </source>
</evidence>
<comment type="caution">
    <text evidence="14">The sequence shown here is derived from an EMBL/GenBank/DDBJ whole genome shotgun (WGS) entry which is preliminary data.</text>
</comment>
<name>A0ABQ9K1F1_9CUCU</name>
<evidence type="ECO:0000256" key="10">
    <source>
        <dbReference type="ARBA" id="ARBA00023002"/>
    </source>
</evidence>
<dbReference type="InterPro" id="IPR050476">
    <property type="entry name" value="Insect_CytP450_Detox"/>
</dbReference>
<dbReference type="SUPFAM" id="SSF48264">
    <property type="entry name" value="Cytochrome P450"/>
    <property type="match status" value="1"/>
</dbReference>
<evidence type="ECO:0000256" key="8">
    <source>
        <dbReference type="ARBA" id="ARBA00022824"/>
    </source>
</evidence>
<evidence type="ECO:0000256" key="6">
    <source>
        <dbReference type="ARBA" id="ARBA00022617"/>
    </source>
</evidence>
<evidence type="ECO:0000256" key="11">
    <source>
        <dbReference type="ARBA" id="ARBA00023004"/>
    </source>
</evidence>
<keyword evidence="8" id="KW-0256">Endoplasmic reticulum</keyword>
<comment type="similarity">
    <text evidence="5">Belongs to the cytochrome P450 family.</text>
</comment>
<reference evidence="14" key="1">
    <citation type="journal article" date="2023" name="Insect Mol. Biol.">
        <title>Genome sequencing provides insights into the evolution of gene families encoding plant cell wall-degrading enzymes in longhorned beetles.</title>
        <authorList>
            <person name="Shin N.R."/>
            <person name="Okamura Y."/>
            <person name="Kirsch R."/>
            <person name="Pauchet Y."/>
        </authorList>
    </citation>
    <scope>NUCLEOTIDE SEQUENCE</scope>
    <source>
        <strain evidence="14">MMC_N1</strain>
    </source>
</reference>
<keyword evidence="11" id="KW-0408">Iron</keyword>
<dbReference type="Gene3D" id="1.10.630.10">
    <property type="entry name" value="Cytochrome P450"/>
    <property type="match status" value="1"/>
</dbReference>
<comment type="function">
    <text evidence="2">May be involved in the metabolism of insect hormones and in the breakdown of synthetic insecticides.</text>
</comment>
<evidence type="ECO:0000256" key="7">
    <source>
        <dbReference type="ARBA" id="ARBA00022723"/>
    </source>
</evidence>
<evidence type="ECO:0008006" key="16">
    <source>
        <dbReference type="Google" id="ProtNLM"/>
    </source>
</evidence>
<sequence length="355" mass="40596">MWLYLLAVALLVGILFVIRTLLYWKILGVAGPLPYPIVGNIGKNLIGRKNVAEVYTDIYREFKQYPFVGIFRGGTPCILVRDPELIKNITIKDFKHFNNNEIFLDKEVDPLLGRNLFVLKDAEWKRERERSTPGFSSARIKAVFPLVERVSEKMVEYVENEIRLSGNFLNVKEVCTRFTCDNVAVCAFGLEGRCFEESNSEFRELGQKFVAPSSMEGIKFGLSLIVPNLTSLFSLKIVPKEVDDKLLKIVSQTVEYRKSKEIVRNDFMDFVSQLSYSSNQNSLVEITAHLANFFIDGFETSSVVMSHALYELAKYEDSQDKLRNEIKDVLKKHNGIFSYDALQEMTFLDACLNGK</sequence>
<dbReference type="InterPro" id="IPR036396">
    <property type="entry name" value="Cyt_P450_sf"/>
</dbReference>
<keyword evidence="6" id="KW-0349">Heme</keyword>
<protein>
    <recommendedName>
        <fullName evidence="16">Cytochrome P450</fullName>
    </recommendedName>
</protein>
<evidence type="ECO:0000256" key="4">
    <source>
        <dbReference type="ARBA" id="ARBA00004406"/>
    </source>
</evidence>
<evidence type="ECO:0000256" key="5">
    <source>
        <dbReference type="ARBA" id="ARBA00010617"/>
    </source>
</evidence>
<evidence type="ECO:0000313" key="15">
    <source>
        <dbReference type="Proteomes" id="UP001162164"/>
    </source>
</evidence>
<evidence type="ECO:0000256" key="2">
    <source>
        <dbReference type="ARBA" id="ARBA00003690"/>
    </source>
</evidence>
<gene>
    <name evidence="14" type="ORF">NQ317_012515</name>
</gene>
<evidence type="ECO:0000256" key="1">
    <source>
        <dbReference type="ARBA" id="ARBA00001971"/>
    </source>
</evidence>
<keyword evidence="10" id="KW-0560">Oxidoreductase</keyword>
<dbReference type="Pfam" id="PF00067">
    <property type="entry name" value="p450"/>
    <property type="match status" value="1"/>
</dbReference>